<dbReference type="AlphaFoldDB" id="A0A0X8FD40"/>
<dbReference type="Pfam" id="PF07537">
    <property type="entry name" value="CamS"/>
    <property type="match status" value="1"/>
</dbReference>
<reference evidence="3" key="2">
    <citation type="submission" date="2022-09" db="EMBL/GenBank/DDBJ databases">
        <title>Aerococcus urinae taxonomy study.</title>
        <authorList>
            <person name="Christensen J."/>
            <person name="Senneby E."/>
        </authorList>
    </citation>
    <scope>NUCLEOTIDE SEQUENCE</scope>
    <source>
        <strain evidence="3">NLD-066-U95</strain>
    </source>
</reference>
<sequence>MKKRIQHMIVIGLASLSLLVACGRDAQPKSTAGQTQTTEESSSEEEESGKKNTLTEAYYPAAIKDGSYPLSNSRGTLSSRTSQANLENMERGLYELMKNAYPTDEYSLAEGQVLSKDKITSWLKPKSEDNPEGLNPEASAASDRNQFQPRYLNSILEYNLMQENGDDYDLKVISLGLAMNAEDRFQNKDSEETVEISRDQALQEGKAMAQTVVERIRQEGKYGQTPIQIALFYNDKQNSLGGGSYMAEAIAEPGAGLGKWKEYNRQYVVYGVDQAPREEDNTSFSRFRGEIESFFPELSGIVGVGQYDNGKLNGIDFHINTPFDGYTENIALVQHVIASLDAIYPKDVQMQVTVEGPSRMTANITRLSGQGKFQYTVY</sequence>
<evidence type="ECO:0000313" key="4">
    <source>
        <dbReference type="EMBL" id="QPS01638.1"/>
    </source>
</evidence>
<evidence type="ECO:0000313" key="3">
    <source>
        <dbReference type="EMBL" id="MCY3053461.1"/>
    </source>
</evidence>
<dbReference type="Proteomes" id="UP000594771">
    <property type="component" value="Chromosome"/>
</dbReference>
<name>A0A0X8FD40_9LACT</name>
<evidence type="ECO:0000256" key="2">
    <source>
        <dbReference type="SAM" id="SignalP"/>
    </source>
</evidence>
<reference evidence="4 5" key="1">
    <citation type="submission" date="2020-12" db="EMBL/GenBank/DDBJ databases">
        <title>FDA dAtabase for Regulatory Grade micrObial Sequences (FDA-ARGOS): Supporting development and validation of Infectious Disease Dx tests.</title>
        <authorList>
            <person name="Sproer C."/>
            <person name="Gronow S."/>
            <person name="Severitt S."/>
            <person name="Schroder I."/>
            <person name="Tallon L."/>
            <person name="Sadzewicz L."/>
            <person name="Zhao X."/>
            <person name="Boylan J."/>
            <person name="Ott S."/>
            <person name="Bowen H."/>
            <person name="Vavikolanu K."/>
            <person name="Mehta A."/>
            <person name="Aluvathingal J."/>
            <person name="Nadendla S."/>
            <person name="Lowell S."/>
            <person name="Myers T."/>
            <person name="Yan Y."/>
            <person name="Sichtig H."/>
        </authorList>
    </citation>
    <scope>NUCLEOTIDE SEQUENCE [LARGE SCALE GENOMIC DNA]</scope>
    <source>
        <strain evidence="4 5">FDAARGOS_911</strain>
    </source>
</reference>
<feature type="region of interest" description="Disordered" evidence="1">
    <location>
        <begin position="27"/>
        <end position="55"/>
    </location>
</feature>
<dbReference type="PIRSF" id="PIRSF012509">
    <property type="entry name" value="CamS"/>
    <property type="match status" value="1"/>
</dbReference>
<dbReference type="InterPro" id="IPR011426">
    <property type="entry name" value="CamS"/>
</dbReference>
<keyword evidence="2" id="KW-0732">Signal</keyword>
<keyword evidence="6" id="KW-1185">Reference proteome</keyword>
<dbReference type="CDD" id="cd13440">
    <property type="entry name" value="CamS_repeat_2"/>
    <property type="match status" value="1"/>
</dbReference>
<evidence type="ECO:0000313" key="6">
    <source>
        <dbReference type="Proteomes" id="UP001069145"/>
    </source>
</evidence>
<accession>A0A0X8FD40</accession>
<dbReference type="Gene3D" id="3.10.570.10">
    <property type="entry name" value="sex pheromone staph- cam373 precursor domain"/>
    <property type="match status" value="1"/>
</dbReference>
<gene>
    <name evidence="4" type="ORF">I6G68_00735</name>
    <name evidence="3" type="ORF">ODY43_05590</name>
</gene>
<evidence type="ECO:0000313" key="5">
    <source>
        <dbReference type="Proteomes" id="UP000594771"/>
    </source>
</evidence>
<feature type="compositionally biased region" description="Polar residues" evidence="1">
    <location>
        <begin position="28"/>
        <end position="38"/>
    </location>
</feature>
<dbReference type="EMBL" id="JAOTML010000005">
    <property type="protein sequence ID" value="MCY3053461.1"/>
    <property type="molecule type" value="Genomic_DNA"/>
</dbReference>
<feature type="chain" id="PRO_5043612941" evidence="2">
    <location>
        <begin position="27"/>
        <end position="378"/>
    </location>
</feature>
<feature type="region of interest" description="Disordered" evidence="1">
    <location>
        <begin position="123"/>
        <end position="146"/>
    </location>
</feature>
<organism evidence="4 5">
    <name type="scientific">Aerococcus urinae</name>
    <dbReference type="NCBI Taxonomy" id="1376"/>
    <lineage>
        <taxon>Bacteria</taxon>
        <taxon>Bacillati</taxon>
        <taxon>Bacillota</taxon>
        <taxon>Bacilli</taxon>
        <taxon>Lactobacillales</taxon>
        <taxon>Aerococcaceae</taxon>
        <taxon>Aerococcus</taxon>
    </lineage>
</organism>
<evidence type="ECO:0000256" key="1">
    <source>
        <dbReference type="SAM" id="MobiDB-lite"/>
    </source>
</evidence>
<feature type="signal peptide" evidence="2">
    <location>
        <begin position="1"/>
        <end position="26"/>
    </location>
</feature>
<dbReference type="PROSITE" id="PS51257">
    <property type="entry name" value="PROKAR_LIPOPROTEIN"/>
    <property type="match status" value="1"/>
</dbReference>
<dbReference type="CDD" id="cd13441">
    <property type="entry name" value="CamS_repeat_1"/>
    <property type="match status" value="1"/>
</dbReference>
<dbReference type="GeneID" id="35767604"/>
<dbReference type="KEGG" id="aun:AWM73_00290"/>
<proteinExistence type="predicted"/>
<dbReference type="Proteomes" id="UP001069145">
    <property type="component" value="Unassembled WGS sequence"/>
</dbReference>
<dbReference type="EMBL" id="CP065662">
    <property type="protein sequence ID" value="QPS01638.1"/>
    <property type="molecule type" value="Genomic_DNA"/>
</dbReference>
<protein>
    <submittedName>
        <fullName evidence="4">CamS family sex pheromone protein</fullName>
    </submittedName>
</protein>
<dbReference type="RefSeq" id="WP_060777538.1">
    <property type="nucleotide sequence ID" value="NZ_CAJHLF010000001.1"/>
</dbReference>
<dbReference type="OrthoDB" id="9795361at2"/>